<dbReference type="PANTHER" id="PTHR43179">
    <property type="entry name" value="RHAMNOSYLTRANSFERASE WBBL"/>
    <property type="match status" value="1"/>
</dbReference>
<dbReference type="Pfam" id="PF00535">
    <property type="entry name" value="Glycos_transf_2"/>
    <property type="match status" value="1"/>
</dbReference>
<dbReference type="EMBL" id="SMLH01000008">
    <property type="protein sequence ID" value="TDE28042.1"/>
    <property type="molecule type" value="Genomic_DNA"/>
</dbReference>
<dbReference type="InterPro" id="IPR029044">
    <property type="entry name" value="Nucleotide-diphossugar_trans"/>
</dbReference>
<protein>
    <submittedName>
        <fullName evidence="6">Glycosyltransferase family 2 protein</fullName>
    </submittedName>
</protein>
<evidence type="ECO:0000313" key="6">
    <source>
        <dbReference type="EMBL" id="TDE28042.1"/>
    </source>
</evidence>
<proteinExistence type="inferred from homology"/>
<organism evidence="6 7">
    <name type="scientific">Flavobacterium ranwuense</name>
    <dbReference type="NCBI Taxonomy" id="2541725"/>
    <lineage>
        <taxon>Bacteria</taxon>
        <taxon>Pseudomonadati</taxon>
        <taxon>Bacteroidota</taxon>
        <taxon>Flavobacteriia</taxon>
        <taxon>Flavobacteriales</taxon>
        <taxon>Flavobacteriaceae</taxon>
        <taxon>Flavobacterium</taxon>
    </lineage>
</organism>
<evidence type="ECO:0000259" key="5">
    <source>
        <dbReference type="Pfam" id="PF00535"/>
    </source>
</evidence>
<dbReference type="Proteomes" id="UP000294685">
    <property type="component" value="Unassembled WGS sequence"/>
</dbReference>
<comment type="caution">
    <text evidence="6">The sequence shown here is derived from an EMBL/GenBank/DDBJ whole genome shotgun (WGS) entry which is preliminary data.</text>
</comment>
<comment type="similarity">
    <text evidence="1">Belongs to the glycosyltransferase 2 family.</text>
</comment>
<evidence type="ECO:0000313" key="7">
    <source>
        <dbReference type="Proteomes" id="UP000294685"/>
    </source>
</evidence>
<accession>A0ABY2DQ19</accession>
<dbReference type="PANTHER" id="PTHR43179:SF12">
    <property type="entry name" value="GALACTOFURANOSYLTRANSFERASE GLFT2"/>
    <property type="match status" value="1"/>
</dbReference>
<evidence type="ECO:0000256" key="1">
    <source>
        <dbReference type="ARBA" id="ARBA00006739"/>
    </source>
</evidence>
<keyword evidence="7" id="KW-1185">Reference proteome</keyword>
<dbReference type="InterPro" id="IPR001173">
    <property type="entry name" value="Glyco_trans_2-like"/>
</dbReference>
<dbReference type="Gene3D" id="3.90.550.10">
    <property type="entry name" value="Spore Coat Polysaccharide Biosynthesis Protein SpsA, Chain A"/>
    <property type="match status" value="1"/>
</dbReference>
<keyword evidence="2" id="KW-0328">Glycosyltransferase</keyword>
<feature type="coiled-coil region" evidence="4">
    <location>
        <begin position="6"/>
        <end position="33"/>
    </location>
</feature>
<evidence type="ECO:0000256" key="2">
    <source>
        <dbReference type="ARBA" id="ARBA00022676"/>
    </source>
</evidence>
<dbReference type="SUPFAM" id="SSF53448">
    <property type="entry name" value="Nucleotide-diphospho-sugar transferases"/>
    <property type="match status" value="1"/>
</dbReference>
<keyword evidence="3" id="KW-0808">Transferase</keyword>
<evidence type="ECO:0000256" key="3">
    <source>
        <dbReference type="ARBA" id="ARBA00022679"/>
    </source>
</evidence>
<evidence type="ECO:0000256" key="4">
    <source>
        <dbReference type="SAM" id="Coils"/>
    </source>
</evidence>
<gene>
    <name evidence="6" type="ORF">E0I61_13150</name>
</gene>
<feature type="domain" description="Glycosyltransferase 2-like" evidence="5">
    <location>
        <begin position="4"/>
        <end position="156"/>
    </location>
</feature>
<reference evidence="6 7" key="1">
    <citation type="submission" date="2019-03" db="EMBL/GenBank/DDBJ databases">
        <title>Novel species of Flavobacterium.</title>
        <authorList>
            <person name="Liu Q."/>
            <person name="Xin Y.-H."/>
        </authorList>
    </citation>
    <scope>NUCLEOTIDE SEQUENCE [LARGE SCALE GENOMIC DNA]</scope>
    <source>
        <strain evidence="6 7">LB2P22</strain>
    </source>
</reference>
<keyword evidence="4" id="KW-0175">Coiled coil</keyword>
<dbReference type="RefSeq" id="WP_132071949.1">
    <property type="nucleotide sequence ID" value="NZ_SMLH01000008.1"/>
</dbReference>
<dbReference type="CDD" id="cd00761">
    <property type="entry name" value="Glyco_tranf_GTA_type"/>
    <property type="match status" value="1"/>
</dbReference>
<name>A0ABY2DQ19_9FLAO</name>
<sequence>MQVSILIVTKNRMEELEQTLIVLENIIDKTIHEVLVFDDGSSDNTLELLNKFDWVKWENSKISLGASVARNMLYRKALGDIFIGLDDDAHPLTENFISKVEFIFNRNPNIGIIAFQEVKGVYSSNEEALKSANLNQEEYFCNEFIGCGFAIRKEVYSETNGFPVWMDIYGEESCLALEVVNLGYDILYSDGIMVNHRIDREKRFEQGRNYFRFERQLRNMINYYIVYYPNPVLKIVKLLNHNFFKYAIKDKQYLVLFFKASFTALKKYKNTLGYRKPVSKKTIRKIQKLKNIKY</sequence>